<dbReference type="EMBL" id="WMIE01000015">
    <property type="protein sequence ID" value="MTH79451.1"/>
    <property type="molecule type" value="Genomic_DNA"/>
</dbReference>
<comment type="caution">
    <text evidence="1">The sequence shown here is derived from an EMBL/GenBank/DDBJ whole genome shotgun (WGS) entry which is preliminary data.</text>
</comment>
<dbReference type="RefSeq" id="WP_155096807.1">
    <property type="nucleotide sequence ID" value="NZ_WMIE01000015.1"/>
</dbReference>
<dbReference type="Proteomes" id="UP000478183">
    <property type="component" value="Unassembled WGS sequence"/>
</dbReference>
<evidence type="ECO:0000313" key="1">
    <source>
        <dbReference type="EMBL" id="MTH79451.1"/>
    </source>
</evidence>
<protein>
    <submittedName>
        <fullName evidence="1">Uncharacterized protein</fullName>
    </submittedName>
</protein>
<organism evidence="1 2">
    <name type="scientific">Paracoccus aestuariivivens</name>
    <dbReference type="NCBI Taxonomy" id="1820333"/>
    <lineage>
        <taxon>Bacteria</taxon>
        <taxon>Pseudomonadati</taxon>
        <taxon>Pseudomonadota</taxon>
        <taxon>Alphaproteobacteria</taxon>
        <taxon>Rhodobacterales</taxon>
        <taxon>Paracoccaceae</taxon>
        <taxon>Paracoccus</taxon>
    </lineage>
</organism>
<dbReference type="OrthoDB" id="7774923at2"/>
<keyword evidence="2" id="KW-1185">Reference proteome</keyword>
<proteinExistence type="predicted"/>
<reference evidence="1 2" key="1">
    <citation type="submission" date="2019-11" db="EMBL/GenBank/DDBJ databases">
        <authorList>
            <person name="Dong K."/>
        </authorList>
    </citation>
    <scope>NUCLEOTIDE SEQUENCE [LARGE SCALE GENOMIC DNA]</scope>
    <source>
        <strain evidence="1 2">NBRC 111993</strain>
    </source>
</reference>
<gene>
    <name evidence="1" type="ORF">GL286_17170</name>
</gene>
<accession>A0A6L6JHT7</accession>
<sequence length="80" mass="8835">MSDRRHPIGFFVKPAYRTKTGKPQLAIYVQAPPRRGENGELLTVRAMPLLLASNALDDPERFLGIVAEILNAVISEEDGC</sequence>
<dbReference type="AlphaFoldDB" id="A0A6L6JHT7"/>
<evidence type="ECO:0000313" key="2">
    <source>
        <dbReference type="Proteomes" id="UP000478183"/>
    </source>
</evidence>
<name>A0A6L6JHT7_9RHOB</name>